<reference evidence="2" key="1">
    <citation type="submission" date="2021-02" db="EMBL/GenBank/DDBJ databases">
        <authorList>
            <person name="Dougan E. K."/>
            <person name="Rhodes N."/>
            <person name="Thang M."/>
            <person name="Chan C."/>
        </authorList>
    </citation>
    <scope>NUCLEOTIDE SEQUENCE</scope>
</reference>
<name>A0A812REA8_9DINO</name>
<comment type="caution">
    <text evidence="2">The sequence shown here is derived from an EMBL/GenBank/DDBJ whole genome shotgun (WGS) entry which is preliminary data.</text>
</comment>
<protein>
    <submittedName>
        <fullName evidence="2">CFAP47 protein</fullName>
    </submittedName>
</protein>
<feature type="region of interest" description="Disordered" evidence="1">
    <location>
        <begin position="155"/>
        <end position="178"/>
    </location>
</feature>
<evidence type="ECO:0000313" key="2">
    <source>
        <dbReference type="EMBL" id="CAE7433996.1"/>
    </source>
</evidence>
<evidence type="ECO:0000256" key="1">
    <source>
        <dbReference type="SAM" id="MobiDB-lite"/>
    </source>
</evidence>
<dbReference type="PANTHER" id="PTHR45912:SF3">
    <property type="entry name" value="CILIA- AND FLAGELLA-ASSOCIATED PROTEIN 47"/>
    <property type="match status" value="1"/>
</dbReference>
<dbReference type="PANTHER" id="PTHR45912">
    <property type="entry name" value="CILIA- AND FLAGELLA-ASSOCIATED PROTEIN 47"/>
    <property type="match status" value="1"/>
</dbReference>
<feature type="non-terminal residue" evidence="2">
    <location>
        <position position="1"/>
    </location>
</feature>
<dbReference type="InterPro" id="IPR013783">
    <property type="entry name" value="Ig-like_fold"/>
</dbReference>
<dbReference type="GO" id="GO:0060271">
    <property type="term" value="P:cilium assembly"/>
    <property type="evidence" value="ECO:0007669"/>
    <property type="project" value="TreeGrafter"/>
</dbReference>
<organism evidence="2 3">
    <name type="scientific">Symbiodinium necroappetens</name>
    <dbReference type="NCBI Taxonomy" id="1628268"/>
    <lineage>
        <taxon>Eukaryota</taxon>
        <taxon>Sar</taxon>
        <taxon>Alveolata</taxon>
        <taxon>Dinophyceae</taxon>
        <taxon>Suessiales</taxon>
        <taxon>Symbiodiniaceae</taxon>
        <taxon>Symbiodinium</taxon>
    </lineage>
</organism>
<accession>A0A812REA8</accession>
<dbReference type="EMBL" id="CAJNJA010018903">
    <property type="protein sequence ID" value="CAE7433996.1"/>
    <property type="molecule type" value="Genomic_DNA"/>
</dbReference>
<dbReference type="OrthoDB" id="415597at2759"/>
<dbReference type="Proteomes" id="UP000601435">
    <property type="component" value="Unassembled WGS sequence"/>
</dbReference>
<keyword evidence="3" id="KW-1185">Reference proteome</keyword>
<proteinExistence type="predicted"/>
<dbReference type="AlphaFoldDB" id="A0A812REA8"/>
<dbReference type="Pfam" id="PF14874">
    <property type="entry name" value="PapD-like"/>
    <property type="match status" value="1"/>
</dbReference>
<evidence type="ECO:0000313" key="3">
    <source>
        <dbReference type="Proteomes" id="UP000601435"/>
    </source>
</evidence>
<dbReference type="Gene3D" id="2.60.40.10">
    <property type="entry name" value="Immunoglobulins"/>
    <property type="match status" value="2"/>
</dbReference>
<sequence length="186" mass="20729">MIKGSRNATIVPHGKHLHIEPTAITFDDIEANMKYIQTLVVRNLSTYAKRIRCEVPKSAEFRVVTENEIGIAPGLSVSIDVEFLTRKPYDYVDKLVITAEDFRYEVELCAKAPCAAITFDTVVDFGAIVTRRIHQREVILRNEGSRAATFDFISPSRALKPNPPSGKIGPAGSSEDVKRVKLELTQ</sequence>
<dbReference type="GO" id="GO:0005929">
    <property type="term" value="C:cilium"/>
    <property type="evidence" value="ECO:0007669"/>
    <property type="project" value="TreeGrafter"/>
</dbReference>
<gene>
    <name evidence="2" type="primary">CFAP47</name>
    <name evidence="2" type="ORF">SNEC2469_LOCUS11910</name>
</gene>